<accession>A0A9P6CVT9</accession>
<name>A0A9P6CVT9_9AGAR</name>
<proteinExistence type="predicted"/>
<protein>
    <submittedName>
        <fullName evidence="2">Uncharacterized protein</fullName>
    </submittedName>
</protein>
<dbReference type="Proteomes" id="UP000807469">
    <property type="component" value="Unassembled WGS sequence"/>
</dbReference>
<dbReference type="AlphaFoldDB" id="A0A9P6CVT9"/>
<gene>
    <name evidence="2" type="ORF">BDN70DRAFT_275300</name>
</gene>
<dbReference type="EMBL" id="MU155348">
    <property type="protein sequence ID" value="KAF9475075.1"/>
    <property type="molecule type" value="Genomic_DNA"/>
</dbReference>
<sequence length="188" mass="21383">MRRWAMKGKEDQQLGHAPVITVWKGQKSTRWLHANFFLISPYLMVTRWPHYSPHYPPVSDSSSGQAPSRRRRSGTDQSKSWGVYDRNIRHDFECMCTTQSGSDTIFNLNILQSRGISSQAVNHLGKEDGFCKEDKHGMCASNALDGVIRSEHPHKYVTYPQNGVCYAFAVGHRGWKPKNSGQEALNIF</sequence>
<evidence type="ECO:0000256" key="1">
    <source>
        <dbReference type="SAM" id="MobiDB-lite"/>
    </source>
</evidence>
<feature type="region of interest" description="Disordered" evidence="1">
    <location>
        <begin position="56"/>
        <end position="80"/>
    </location>
</feature>
<comment type="caution">
    <text evidence="2">The sequence shown here is derived from an EMBL/GenBank/DDBJ whole genome shotgun (WGS) entry which is preliminary data.</text>
</comment>
<evidence type="ECO:0000313" key="2">
    <source>
        <dbReference type="EMBL" id="KAF9475075.1"/>
    </source>
</evidence>
<organism evidence="2 3">
    <name type="scientific">Pholiota conissans</name>
    <dbReference type="NCBI Taxonomy" id="109636"/>
    <lineage>
        <taxon>Eukaryota</taxon>
        <taxon>Fungi</taxon>
        <taxon>Dikarya</taxon>
        <taxon>Basidiomycota</taxon>
        <taxon>Agaricomycotina</taxon>
        <taxon>Agaricomycetes</taxon>
        <taxon>Agaricomycetidae</taxon>
        <taxon>Agaricales</taxon>
        <taxon>Agaricineae</taxon>
        <taxon>Strophariaceae</taxon>
        <taxon>Pholiota</taxon>
    </lineage>
</organism>
<keyword evidence="3" id="KW-1185">Reference proteome</keyword>
<reference evidence="2" key="1">
    <citation type="submission" date="2020-11" db="EMBL/GenBank/DDBJ databases">
        <authorList>
            <consortium name="DOE Joint Genome Institute"/>
            <person name="Ahrendt S."/>
            <person name="Riley R."/>
            <person name="Andreopoulos W."/>
            <person name="Labutti K."/>
            <person name="Pangilinan J."/>
            <person name="Ruiz-Duenas F.J."/>
            <person name="Barrasa J.M."/>
            <person name="Sanchez-Garcia M."/>
            <person name="Camarero S."/>
            <person name="Miyauchi S."/>
            <person name="Serrano A."/>
            <person name="Linde D."/>
            <person name="Babiker R."/>
            <person name="Drula E."/>
            <person name="Ayuso-Fernandez I."/>
            <person name="Pacheco R."/>
            <person name="Padilla G."/>
            <person name="Ferreira P."/>
            <person name="Barriuso J."/>
            <person name="Kellner H."/>
            <person name="Castanera R."/>
            <person name="Alfaro M."/>
            <person name="Ramirez L."/>
            <person name="Pisabarro A.G."/>
            <person name="Kuo A."/>
            <person name="Tritt A."/>
            <person name="Lipzen A."/>
            <person name="He G."/>
            <person name="Yan M."/>
            <person name="Ng V."/>
            <person name="Cullen D."/>
            <person name="Martin F."/>
            <person name="Rosso M.-N."/>
            <person name="Henrissat B."/>
            <person name="Hibbett D."/>
            <person name="Martinez A.T."/>
            <person name="Grigoriev I.V."/>
        </authorList>
    </citation>
    <scope>NUCLEOTIDE SEQUENCE</scope>
    <source>
        <strain evidence="2">CIRM-BRFM 674</strain>
    </source>
</reference>
<evidence type="ECO:0000313" key="3">
    <source>
        <dbReference type="Proteomes" id="UP000807469"/>
    </source>
</evidence>